<evidence type="ECO:0000256" key="2">
    <source>
        <dbReference type="SAM" id="SignalP"/>
    </source>
</evidence>
<evidence type="ECO:0000256" key="1">
    <source>
        <dbReference type="SAM" id="MobiDB-lite"/>
    </source>
</evidence>
<dbReference type="Proteomes" id="UP001156215">
    <property type="component" value="Chromosome"/>
</dbReference>
<gene>
    <name evidence="3" type="ORF">NB640_06560</name>
</gene>
<keyword evidence="2" id="KW-0732">Signal</keyword>
<reference evidence="3" key="1">
    <citation type="journal article" date="2022" name="Front. Microbiol.">
        <title>New perspectives on an old grouping: The genomic and phenotypic variability of Oxalobacter formigenes and the implications for calcium oxalate stone prevention.</title>
        <authorList>
            <person name="Chmiel J.A."/>
            <person name="Carr C."/>
            <person name="Stuivenberg G.A."/>
            <person name="Venema R."/>
            <person name="Chanyi R.M."/>
            <person name="Al K.F."/>
            <person name="Giguere D."/>
            <person name="Say H."/>
            <person name="Akouris P.P."/>
            <person name="Dominguez Romero S.A."/>
            <person name="Kwong A."/>
            <person name="Tai V."/>
            <person name="Koval S.F."/>
            <person name="Razvi H."/>
            <person name="Bjazevic J."/>
            <person name="Burton J.P."/>
        </authorList>
    </citation>
    <scope>NUCLEOTIDE SEQUENCE</scope>
    <source>
        <strain evidence="3">WoOx3</strain>
    </source>
</reference>
<protein>
    <recommendedName>
        <fullName evidence="5">DUF2782 domain-containing protein</fullName>
    </recommendedName>
</protein>
<dbReference type="RefSeq" id="WP_269307948.1">
    <property type="nucleotide sequence ID" value="NZ_CP098242.1"/>
</dbReference>
<evidence type="ECO:0000313" key="4">
    <source>
        <dbReference type="Proteomes" id="UP001156215"/>
    </source>
</evidence>
<dbReference type="KEGG" id="ovb:NB640_06560"/>
<dbReference type="AlphaFoldDB" id="A0A9E9P3A8"/>
<keyword evidence="4" id="KW-1185">Reference proteome</keyword>
<feature type="signal peptide" evidence="2">
    <location>
        <begin position="1"/>
        <end position="24"/>
    </location>
</feature>
<organism evidence="3 4">
    <name type="scientific">Oxalobacter vibrioformis</name>
    <dbReference type="NCBI Taxonomy" id="933080"/>
    <lineage>
        <taxon>Bacteria</taxon>
        <taxon>Pseudomonadati</taxon>
        <taxon>Pseudomonadota</taxon>
        <taxon>Betaproteobacteria</taxon>
        <taxon>Burkholderiales</taxon>
        <taxon>Oxalobacteraceae</taxon>
        <taxon>Oxalobacter</taxon>
    </lineage>
</organism>
<dbReference type="EMBL" id="CP098242">
    <property type="protein sequence ID" value="WAW08956.1"/>
    <property type="molecule type" value="Genomic_DNA"/>
</dbReference>
<sequence>MRVIFDFRLFLFCAAFAAAPFVMAQDMEKGTQPAEELELIDEVEQPTITIRKPDAAKEITERKEQGVVTEVKVQTGVSTYYLYPNKPLGGAFDDVTSKHRPAMWRVHEFDMTGQRTDQTGGEMEDEFDYTSDAPAPPTSK</sequence>
<accession>A0A9E9P3A8</accession>
<proteinExistence type="predicted"/>
<evidence type="ECO:0000313" key="3">
    <source>
        <dbReference type="EMBL" id="WAW08956.1"/>
    </source>
</evidence>
<name>A0A9E9P3A8_9BURK</name>
<feature type="region of interest" description="Disordered" evidence="1">
    <location>
        <begin position="109"/>
        <end position="140"/>
    </location>
</feature>
<evidence type="ECO:0008006" key="5">
    <source>
        <dbReference type="Google" id="ProtNLM"/>
    </source>
</evidence>
<feature type="chain" id="PRO_5039701722" description="DUF2782 domain-containing protein" evidence="2">
    <location>
        <begin position="25"/>
        <end position="140"/>
    </location>
</feature>
<dbReference type="Gene3D" id="2.20.130.30">
    <property type="entry name" value="Protein of unknown function DUF2782"/>
    <property type="match status" value="1"/>
</dbReference>